<dbReference type="GO" id="GO:0030991">
    <property type="term" value="C:intraciliary transport particle A"/>
    <property type="evidence" value="ECO:0007669"/>
    <property type="project" value="TreeGrafter"/>
</dbReference>
<dbReference type="InterPro" id="IPR040364">
    <property type="entry name" value="TTC21A/TTC21B"/>
</dbReference>
<evidence type="ECO:0000259" key="1">
    <source>
        <dbReference type="Pfam" id="PF25064"/>
    </source>
</evidence>
<dbReference type="Ensembl" id="ENSHHUT00000003215.1">
    <property type="protein sequence ID" value="ENSHHUP00000003108.1"/>
    <property type="gene ID" value="ENSHHUG00000001968.1"/>
</dbReference>
<dbReference type="STRING" id="62062.ENSHHUP00000003108"/>
<feature type="domain" description="Tetratricopeptide repeat protein 21A/21B fifth ARM repeats" evidence="1">
    <location>
        <begin position="1"/>
        <end position="46"/>
    </location>
</feature>
<dbReference type="GO" id="GO:0061512">
    <property type="term" value="P:protein localization to cilium"/>
    <property type="evidence" value="ECO:0007669"/>
    <property type="project" value="TreeGrafter"/>
</dbReference>
<dbReference type="InterPro" id="IPR056835">
    <property type="entry name" value="ARM_TT21_5th"/>
</dbReference>
<reference evidence="2" key="2">
    <citation type="submission" date="2025-08" db="UniProtKB">
        <authorList>
            <consortium name="Ensembl"/>
        </authorList>
    </citation>
    <scope>IDENTIFICATION</scope>
</reference>
<dbReference type="GO" id="GO:0005929">
    <property type="term" value="C:cilium"/>
    <property type="evidence" value="ECO:0007669"/>
    <property type="project" value="GOC"/>
</dbReference>
<dbReference type="PANTHER" id="PTHR14699">
    <property type="entry name" value="STI2 PROTEIN-RELATED"/>
    <property type="match status" value="1"/>
</dbReference>
<dbReference type="Pfam" id="PF25064">
    <property type="entry name" value="ARM_TT21_5th"/>
    <property type="match status" value="1"/>
</dbReference>
<proteinExistence type="predicted"/>
<sequence>MAEKHSSRAKFDPGFSYCTGLYLWYTGGPNDGLRHFNKARKDNDWGLS</sequence>
<reference evidence="3" key="1">
    <citation type="submission" date="2018-06" db="EMBL/GenBank/DDBJ databases">
        <title>Genome assembly of Danube salmon.</title>
        <authorList>
            <person name="Macqueen D.J."/>
            <person name="Gundappa M.K."/>
        </authorList>
    </citation>
    <scope>NUCLEOTIDE SEQUENCE [LARGE SCALE GENOMIC DNA]</scope>
</reference>
<keyword evidence="3" id="KW-1185">Reference proteome</keyword>
<organism evidence="2 3">
    <name type="scientific">Hucho hucho</name>
    <name type="common">huchen</name>
    <dbReference type="NCBI Taxonomy" id="62062"/>
    <lineage>
        <taxon>Eukaryota</taxon>
        <taxon>Metazoa</taxon>
        <taxon>Chordata</taxon>
        <taxon>Craniata</taxon>
        <taxon>Vertebrata</taxon>
        <taxon>Euteleostomi</taxon>
        <taxon>Actinopterygii</taxon>
        <taxon>Neopterygii</taxon>
        <taxon>Teleostei</taxon>
        <taxon>Protacanthopterygii</taxon>
        <taxon>Salmoniformes</taxon>
        <taxon>Salmonidae</taxon>
        <taxon>Salmoninae</taxon>
        <taxon>Hucho</taxon>
    </lineage>
</organism>
<dbReference type="Proteomes" id="UP000314982">
    <property type="component" value="Unassembled WGS sequence"/>
</dbReference>
<reference evidence="2" key="3">
    <citation type="submission" date="2025-09" db="UniProtKB">
        <authorList>
            <consortium name="Ensembl"/>
        </authorList>
    </citation>
    <scope>IDENTIFICATION</scope>
</reference>
<evidence type="ECO:0000313" key="3">
    <source>
        <dbReference type="Proteomes" id="UP000314982"/>
    </source>
</evidence>
<dbReference type="AlphaFoldDB" id="A0A4W5JEN7"/>
<evidence type="ECO:0000313" key="2">
    <source>
        <dbReference type="Ensembl" id="ENSHHUP00000003108.1"/>
    </source>
</evidence>
<dbReference type="PANTHER" id="PTHR14699:SF1">
    <property type="entry name" value="TETRATRICOPEPTIDE REPEAT PROTEIN 21B"/>
    <property type="match status" value="1"/>
</dbReference>
<name>A0A4W5JEN7_9TELE</name>
<accession>A0A4W5JEN7</accession>
<dbReference type="GO" id="GO:0035721">
    <property type="term" value="P:intraciliary retrograde transport"/>
    <property type="evidence" value="ECO:0007669"/>
    <property type="project" value="TreeGrafter"/>
</dbReference>
<protein>
    <recommendedName>
        <fullName evidence="1">Tetratricopeptide repeat protein 21A/21B fifth ARM repeats domain-containing protein</fullName>
    </recommendedName>
</protein>